<feature type="transmembrane region" description="Helical" evidence="1">
    <location>
        <begin position="97"/>
        <end position="119"/>
    </location>
</feature>
<evidence type="ECO:0000259" key="2">
    <source>
        <dbReference type="PROSITE" id="PS50887"/>
    </source>
</evidence>
<evidence type="ECO:0000313" key="3">
    <source>
        <dbReference type="EMBL" id="SDW25965.1"/>
    </source>
</evidence>
<keyword evidence="1" id="KW-0472">Membrane</keyword>
<proteinExistence type="predicted"/>
<dbReference type="SMART" id="SM00267">
    <property type="entry name" value="GGDEF"/>
    <property type="match status" value="1"/>
</dbReference>
<feature type="transmembrane region" description="Helical" evidence="1">
    <location>
        <begin position="131"/>
        <end position="161"/>
    </location>
</feature>
<dbReference type="InterPro" id="IPR043128">
    <property type="entry name" value="Rev_trsase/Diguanyl_cyclase"/>
</dbReference>
<dbReference type="InterPro" id="IPR000160">
    <property type="entry name" value="GGDEF_dom"/>
</dbReference>
<dbReference type="eggNOG" id="COG3706">
    <property type="taxonomic scope" value="Bacteria"/>
</dbReference>
<accession>A0A1H2S316</accession>
<dbReference type="Gene3D" id="3.30.70.270">
    <property type="match status" value="1"/>
</dbReference>
<keyword evidence="1" id="KW-1133">Transmembrane helix</keyword>
<dbReference type="PANTHER" id="PTHR45138">
    <property type="entry name" value="REGULATORY COMPONENTS OF SENSORY TRANSDUCTION SYSTEM"/>
    <property type="match status" value="1"/>
</dbReference>
<protein>
    <submittedName>
        <fullName evidence="3">Diguanylate cyclase (GGDEF) domain-containing protein</fullName>
    </submittedName>
</protein>
<dbReference type="Proteomes" id="UP000182429">
    <property type="component" value="Unassembled WGS sequence"/>
</dbReference>
<gene>
    <name evidence="3" type="ORF">SAMN04487759_1086</name>
</gene>
<dbReference type="CDD" id="cd01949">
    <property type="entry name" value="GGDEF"/>
    <property type="match status" value="1"/>
</dbReference>
<dbReference type="STRING" id="1630.SAMN05216514_10819"/>
<dbReference type="SUPFAM" id="SSF55073">
    <property type="entry name" value="Nucleotide cyclase"/>
    <property type="match status" value="1"/>
</dbReference>
<sequence>MLNFLRTAIEGRYTFMKDRKIYNRLAKKNMLTMIPVLLIDLCFIIYHLFTFLVFKNRLYHLWEARILDAAVILFIIIYVLFFLLSDKEARYTTIVPRILITGFICMQLFYGVFYTFLLFPRGDYFSSFYSSLVWTLLVFTISPVFSGALSIMSFFWISHFIDQYFFHYSKVSLAVFLVTTWIVSSIHFYFMYFYIKKDFESQKQKEMLSRISRTDALTNLQNRYALKLAMNSYIGKEITVIIGDIDNFKVYNDTYGHDIGDLVVKEYGRILVGIFGEERCYRFGGDELLIVTEQSEEEITASKEHYFKCVKQFRVPGVDDIPTGSLGAVRGIVSSEDDFRAMLKQADMNLYHVKNTNKGSYFASYYNVE</sequence>
<name>A0A1H2S316_9FIRM</name>
<dbReference type="AlphaFoldDB" id="A0A1H2S316"/>
<dbReference type="Pfam" id="PF00990">
    <property type="entry name" value="GGDEF"/>
    <property type="match status" value="1"/>
</dbReference>
<dbReference type="NCBIfam" id="TIGR00254">
    <property type="entry name" value="GGDEF"/>
    <property type="match status" value="1"/>
</dbReference>
<dbReference type="PANTHER" id="PTHR45138:SF9">
    <property type="entry name" value="DIGUANYLATE CYCLASE DGCM-RELATED"/>
    <property type="match status" value="1"/>
</dbReference>
<dbReference type="GO" id="GO:0052621">
    <property type="term" value="F:diguanylate cyclase activity"/>
    <property type="evidence" value="ECO:0007669"/>
    <property type="project" value="TreeGrafter"/>
</dbReference>
<evidence type="ECO:0000313" key="4">
    <source>
        <dbReference type="Proteomes" id="UP000182429"/>
    </source>
</evidence>
<dbReference type="PROSITE" id="PS50887">
    <property type="entry name" value="GGDEF"/>
    <property type="match status" value="1"/>
</dbReference>
<evidence type="ECO:0000256" key="1">
    <source>
        <dbReference type="SAM" id="Phobius"/>
    </source>
</evidence>
<feature type="transmembrane region" description="Helical" evidence="1">
    <location>
        <begin position="33"/>
        <end position="54"/>
    </location>
</feature>
<dbReference type="RefSeq" id="WP_074685967.1">
    <property type="nucleotide sequence ID" value="NZ_FNNF01000008.1"/>
</dbReference>
<feature type="domain" description="GGDEF" evidence="2">
    <location>
        <begin position="236"/>
        <end position="368"/>
    </location>
</feature>
<dbReference type="InterPro" id="IPR029787">
    <property type="entry name" value="Nucleotide_cyclase"/>
</dbReference>
<keyword evidence="1" id="KW-0812">Transmembrane</keyword>
<dbReference type="EMBL" id="FNNF01000008">
    <property type="protein sequence ID" value="SDW25965.1"/>
    <property type="molecule type" value="Genomic_DNA"/>
</dbReference>
<organism evidence="3 4">
    <name type="scientific">Kandleria vitulina</name>
    <dbReference type="NCBI Taxonomy" id="1630"/>
    <lineage>
        <taxon>Bacteria</taxon>
        <taxon>Bacillati</taxon>
        <taxon>Bacillota</taxon>
        <taxon>Erysipelotrichia</taxon>
        <taxon>Erysipelotrichales</taxon>
        <taxon>Coprobacillaceae</taxon>
        <taxon>Kandleria</taxon>
    </lineage>
</organism>
<reference evidence="3 4" key="1">
    <citation type="submission" date="2016-10" db="EMBL/GenBank/DDBJ databases">
        <authorList>
            <person name="de Groot N.N."/>
        </authorList>
    </citation>
    <scope>NUCLEOTIDE SEQUENCE [LARGE SCALE GENOMIC DNA]</scope>
    <source>
        <strain evidence="3 4">S3b</strain>
    </source>
</reference>
<dbReference type="InterPro" id="IPR050469">
    <property type="entry name" value="Diguanylate_Cyclase"/>
</dbReference>
<feature type="transmembrane region" description="Helical" evidence="1">
    <location>
        <begin position="66"/>
        <end position="85"/>
    </location>
</feature>
<feature type="transmembrane region" description="Helical" evidence="1">
    <location>
        <begin position="173"/>
        <end position="195"/>
    </location>
</feature>